<evidence type="ECO:0000256" key="1">
    <source>
        <dbReference type="ARBA" id="ARBA00001966"/>
    </source>
</evidence>
<dbReference type="Pfam" id="PF04055">
    <property type="entry name" value="Radical_SAM"/>
    <property type="match status" value="1"/>
</dbReference>
<dbReference type="PANTHER" id="PTHR43787:SF11">
    <property type="entry name" value="UPF0026 PROTEIN SLR1464"/>
    <property type="match status" value="1"/>
</dbReference>
<dbReference type="Proteomes" id="UP001205603">
    <property type="component" value="Unassembled WGS sequence"/>
</dbReference>
<keyword evidence="2" id="KW-0004">4Fe-4S</keyword>
<evidence type="ECO:0000256" key="2">
    <source>
        <dbReference type="ARBA" id="ARBA00022485"/>
    </source>
</evidence>
<dbReference type="SUPFAM" id="SSF102114">
    <property type="entry name" value="Radical SAM enzymes"/>
    <property type="match status" value="1"/>
</dbReference>
<evidence type="ECO:0000313" key="8">
    <source>
        <dbReference type="EMBL" id="MCP9610540.1"/>
    </source>
</evidence>
<dbReference type="EMBL" id="JANDHW010000001">
    <property type="protein sequence ID" value="MCP9610540.1"/>
    <property type="molecule type" value="Genomic_DNA"/>
</dbReference>
<dbReference type="SFLD" id="SFLDS00029">
    <property type="entry name" value="Radical_SAM"/>
    <property type="match status" value="1"/>
</dbReference>
<dbReference type="InterPro" id="IPR040084">
    <property type="entry name" value="GTPase_Obg"/>
</dbReference>
<dbReference type="SFLD" id="SFLDG01083">
    <property type="entry name" value="Uncharacterised_Radical_SAM_Su"/>
    <property type="match status" value="1"/>
</dbReference>
<keyword evidence="3" id="KW-0949">S-adenosyl-L-methionine</keyword>
<keyword evidence="6" id="KW-0411">Iron-sulfur</keyword>
<proteinExistence type="predicted"/>
<evidence type="ECO:0000256" key="6">
    <source>
        <dbReference type="ARBA" id="ARBA00023014"/>
    </source>
</evidence>
<dbReference type="InterPro" id="IPR058240">
    <property type="entry name" value="rSAM_sf"/>
</dbReference>
<evidence type="ECO:0000313" key="9">
    <source>
        <dbReference type="Proteomes" id="UP001205603"/>
    </source>
</evidence>
<protein>
    <submittedName>
        <fullName evidence="8">Radical SAM protein</fullName>
    </submittedName>
</protein>
<comment type="caution">
    <text evidence="8">The sequence shown here is derived from an EMBL/GenBank/DDBJ whole genome shotgun (WGS) entry which is preliminary data.</text>
</comment>
<dbReference type="InterPro" id="IPR007197">
    <property type="entry name" value="rSAM"/>
</dbReference>
<evidence type="ECO:0000256" key="3">
    <source>
        <dbReference type="ARBA" id="ARBA00022691"/>
    </source>
</evidence>
<name>A0ABT1MD30_9BACT</name>
<comment type="cofactor">
    <cofactor evidence="1">
        <name>[4Fe-4S] cluster</name>
        <dbReference type="ChEBI" id="CHEBI:49883"/>
    </cofactor>
</comment>
<dbReference type="Gene3D" id="3.20.20.70">
    <property type="entry name" value="Aldolase class I"/>
    <property type="match status" value="1"/>
</dbReference>
<dbReference type="RefSeq" id="WP_255025048.1">
    <property type="nucleotide sequence ID" value="NZ_JANDHW010000001.1"/>
</dbReference>
<keyword evidence="9" id="KW-1185">Reference proteome</keyword>
<evidence type="ECO:0000259" key="7">
    <source>
        <dbReference type="PROSITE" id="PS51918"/>
    </source>
</evidence>
<accession>A0ABT1MD30</accession>
<reference evidence="8 9" key="1">
    <citation type="submission" date="2022-07" db="EMBL/GenBank/DDBJ databases">
        <title>Fecal culturing of patients with breast cancer.</title>
        <authorList>
            <person name="Teng N.M.Y."/>
            <person name="Kiu R."/>
            <person name="Evans R."/>
            <person name="Baker D.J."/>
            <person name="Zenner C."/>
            <person name="Robinson S.D."/>
            <person name="Hall L.J."/>
        </authorList>
    </citation>
    <scope>NUCLEOTIDE SEQUENCE [LARGE SCALE GENOMIC DNA]</scope>
    <source>
        <strain evidence="8 9">LH1063</strain>
    </source>
</reference>
<evidence type="ECO:0000256" key="4">
    <source>
        <dbReference type="ARBA" id="ARBA00022723"/>
    </source>
</evidence>
<dbReference type="PANTHER" id="PTHR43787">
    <property type="entry name" value="FEMO COFACTOR BIOSYNTHESIS PROTEIN NIFB-RELATED"/>
    <property type="match status" value="1"/>
</dbReference>
<dbReference type="CDD" id="cd01335">
    <property type="entry name" value="Radical_SAM"/>
    <property type="match status" value="1"/>
</dbReference>
<organism evidence="8 9">
    <name type="scientific">Coprobacter tertius</name>
    <dbReference type="NCBI Taxonomy" id="2944915"/>
    <lineage>
        <taxon>Bacteria</taxon>
        <taxon>Pseudomonadati</taxon>
        <taxon>Bacteroidota</taxon>
        <taxon>Bacteroidia</taxon>
        <taxon>Bacteroidales</taxon>
        <taxon>Barnesiellaceae</taxon>
        <taxon>Coprobacter</taxon>
    </lineage>
</organism>
<dbReference type="PROSITE" id="PS51918">
    <property type="entry name" value="RADICAL_SAM"/>
    <property type="match status" value="1"/>
</dbReference>
<dbReference type="InterPro" id="IPR013785">
    <property type="entry name" value="Aldolase_TIM"/>
</dbReference>
<feature type="domain" description="Radical SAM core" evidence="7">
    <location>
        <begin position="17"/>
        <end position="253"/>
    </location>
</feature>
<keyword evidence="5" id="KW-0408">Iron</keyword>
<sequence>MATILFDKIVFGPIHSRRLGISLGINLLPIDGKWCSFDCIYCECGYNVQGKGSGLPQRKEVYEALEERLKKMHIDNEKLDVITFAGNGEPTLHPHFAEIIDDTIELRNKYYPSARVSVLSNATRIDNKAVFDALNKIDNNILKLDSVYVDTVRAIDVPNSPDFSVDKLVDNLKKFNGNLIVQTMFVRGEHNGKVVDNTTEKEVSGWLNALREIAPKQVMIYTIDRETPEKSLEKVSLDELNSIAERVKKLGFEVSVAG</sequence>
<evidence type="ECO:0000256" key="5">
    <source>
        <dbReference type="ARBA" id="ARBA00023004"/>
    </source>
</evidence>
<keyword evidence="4" id="KW-0479">Metal-binding</keyword>
<gene>
    <name evidence="8" type="ORF">NMU02_00335</name>
</gene>